<accession>A0A541B0T3</accession>
<dbReference type="Proteomes" id="UP000316256">
    <property type="component" value="Unassembled WGS sequence"/>
</dbReference>
<dbReference type="AlphaFoldDB" id="A0A541B0T3"/>
<feature type="transmembrane region" description="Helical" evidence="7">
    <location>
        <begin position="262"/>
        <end position="284"/>
    </location>
</feature>
<comment type="caution">
    <text evidence="10">The sequence shown here is derived from an EMBL/GenBank/DDBJ whole genome shotgun (WGS) entry which is preliminary data.</text>
</comment>
<keyword evidence="3 7" id="KW-0812">Transmembrane</keyword>
<evidence type="ECO:0000256" key="4">
    <source>
        <dbReference type="ARBA" id="ARBA00022989"/>
    </source>
</evidence>
<feature type="domain" description="Phage shock protein PspC N-terminal" evidence="8">
    <location>
        <begin position="17"/>
        <end position="73"/>
    </location>
</feature>
<dbReference type="GO" id="GO:0005886">
    <property type="term" value="C:plasma membrane"/>
    <property type="evidence" value="ECO:0007669"/>
    <property type="project" value="UniProtKB-SubCell"/>
</dbReference>
<name>A0A541B0T3_9NOCA</name>
<dbReference type="InterPro" id="IPR024425">
    <property type="entry name" value="LiaF-like_C"/>
</dbReference>
<keyword evidence="4 7" id="KW-1133">Transmembrane helix</keyword>
<dbReference type="Pfam" id="PF04024">
    <property type="entry name" value="PspC"/>
    <property type="match status" value="1"/>
</dbReference>
<feature type="region of interest" description="Disordered" evidence="6">
    <location>
        <begin position="195"/>
        <end position="225"/>
    </location>
</feature>
<sequence>MSNPSFPDQLQELWRTRPVRLPHRGPLAGVAAGIAHRYDVDPVLVRVAFAVSTIFGGVGIVLYLACWLLLPQAGDQVSAAESMFGRGHSSESGTKKVVLAVALVIAMSTLGPVGVGLGGSGLISLALMLGGLWLLHQRRPVPPPLPAGVDVGFAYPTQPTGYPGTVTPAAEYGGFTTPGVYATLPKTYEPAPTVTAQTAAPSADTVSDAAAPTDPVPTDSAAQPPSWDPLGVAPFAWDLPEPAPATVPAIVARPKSRLTSTVLGVAIIASAATWGVSAASGAQWLSPGRIGAVALAVIGIGLIVGAFLRRGYGLLVVTGPLIGFVMLASLIGPVDWNSQQVGSRTFAPASAAELQSSYSGQLGDFTLDLRSVQLTENKTVDITSGVGSFTVLVPPNMNVENHCSIAIGDVSCLADGLSLGTDGANKPVLTLNMTGKVGDMQVHRG</sequence>
<dbReference type="RefSeq" id="WP_142102092.1">
    <property type="nucleotide sequence ID" value="NZ_VIGH01000009.1"/>
</dbReference>
<feature type="transmembrane region" description="Helical" evidence="7">
    <location>
        <begin position="290"/>
        <end position="308"/>
    </location>
</feature>
<dbReference type="PANTHER" id="PTHR33885:SF3">
    <property type="entry name" value="PHAGE SHOCK PROTEIN C"/>
    <property type="match status" value="1"/>
</dbReference>
<evidence type="ECO:0000256" key="7">
    <source>
        <dbReference type="SAM" id="Phobius"/>
    </source>
</evidence>
<dbReference type="Pfam" id="PF09922">
    <property type="entry name" value="LiaF-like_C"/>
    <property type="match status" value="1"/>
</dbReference>
<dbReference type="OrthoDB" id="3208990at2"/>
<proteinExistence type="predicted"/>
<feature type="transmembrane region" description="Helical" evidence="7">
    <location>
        <begin position="315"/>
        <end position="334"/>
    </location>
</feature>
<dbReference type="PANTHER" id="PTHR33885">
    <property type="entry name" value="PHAGE SHOCK PROTEIN C"/>
    <property type="match status" value="1"/>
</dbReference>
<evidence type="ECO:0000313" key="11">
    <source>
        <dbReference type="Proteomes" id="UP000316256"/>
    </source>
</evidence>
<comment type="subcellular location">
    <subcellularLocation>
        <location evidence="1">Cell membrane</location>
        <topology evidence="1">Single-pass membrane protein</topology>
    </subcellularLocation>
</comment>
<keyword evidence="2" id="KW-1003">Cell membrane</keyword>
<gene>
    <name evidence="10" type="ORF">FK531_18780</name>
</gene>
<evidence type="ECO:0000256" key="5">
    <source>
        <dbReference type="ARBA" id="ARBA00023136"/>
    </source>
</evidence>
<evidence type="ECO:0000259" key="8">
    <source>
        <dbReference type="Pfam" id="PF04024"/>
    </source>
</evidence>
<evidence type="ECO:0000256" key="3">
    <source>
        <dbReference type="ARBA" id="ARBA00022692"/>
    </source>
</evidence>
<feature type="transmembrane region" description="Helical" evidence="7">
    <location>
        <begin position="47"/>
        <end position="70"/>
    </location>
</feature>
<dbReference type="InterPro" id="IPR007168">
    <property type="entry name" value="Phageshock_PspC_N"/>
</dbReference>
<dbReference type="EMBL" id="VIGH01000009">
    <property type="protein sequence ID" value="TQF65933.1"/>
    <property type="molecule type" value="Genomic_DNA"/>
</dbReference>
<keyword evidence="11" id="KW-1185">Reference proteome</keyword>
<reference evidence="10 11" key="1">
    <citation type="submission" date="2019-06" db="EMBL/GenBank/DDBJ databases">
        <title>Rhodococcus spaelei sp. nov., isolated from a cave.</title>
        <authorList>
            <person name="Lee S.D."/>
        </authorList>
    </citation>
    <scope>NUCLEOTIDE SEQUENCE [LARGE SCALE GENOMIC DNA]</scope>
    <source>
        <strain evidence="10 11">C9-5</strain>
    </source>
</reference>
<evidence type="ECO:0000313" key="10">
    <source>
        <dbReference type="EMBL" id="TQF65933.1"/>
    </source>
</evidence>
<feature type="transmembrane region" description="Helical" evidence="7">
    <location>
        <begin position="117"/>
        <end position="135"/>
    </location>
</feature>
<organism evidence="10 11">
    <name type="scientific">Rhodococcus spelaei</name>
    <dbReference type="NCBI Taxonomy" id="2546320"/>
    <lineage>
        <taxon>Bacteria</taxon>
        <taxon>Bacillati</taxon>
        <taxon>Actinomycetota</taxon>
        <taxon>Actinomycetes</taxon>
        <taxon>Mycobacteriales</taxon>
        <taxon>Nocardiaceae</taxon>
        <taxon>Rhodococcus</taxon>
    </lineage>
</organism>
<evidence type="ECO:0000259" key="9">
    <source>
        <dbReference type="Pfam" id="PF09922"/>
    </source>
</evidence>
<protein>
    <submittedName>
        <fullName evidence="10">PspC domain-containing protein</fullName>
    </submittedName>
</protein>
<keyword evidence="5 7" id="KW-0472">Membrane</keyword>
<evidence type="ECO:0000256" key="2">
    <source>
        <dbReference type="ARBA" id="ARBA00022475"/>
    </source>
</evidence>
<feature type="domain" description="Cell wall-active antibiotics response LiaF-like C-terminal" evidence="9">
    <location>
        <begin position="358"/>
        <end position="414"/>
    </location>
</feature>
<evidence type="ECO:0000256" key="1">
    <source>
        <dbReference type="ARBA" id="ARBA00004162"/>
    </source>
</evidence>
<evidence type="ECO:0000256" key="6">
    <source>
        <dbReference type="SAM" id="MobiDB-lite"/>
    </source>
</evidence>
<dbReference type="InterPro" id="IPR052027">
    <property type="entry name" value="PspC"/>
</dbReference>